<dbReference type="InterPro" id="IPR017871">
    <property type="entry name" value="ABC_transporter-like_CS"/>
</dbReference>
<keyword evidence="8 11" id="KW-1133">Transmembrane helix</keyword>
<organism evidence="13 14">
    <name type="scientific">Bradyrhizobium canariense</name>
    <dbReference type="NCBI Taxonomy" id="255045"/>
    <lineage>
        <taxon>Bacteria</taxon>
        <taxon>Pseudomonadati</taxon>
        <taxon>Pseudomonadota</taxon>
        <taxon>Alphaproteobacteria</taxon>
        <taxon>Hyphomicrobiales</taxon>
        <taxon>Nitrobacteraceae</taxon>
        <taxon>Bradyrhizobium</taxon>
    </lineage>
</organism>
<dbReference type="GO" id="GO:0015658">
    <property type="term" value="F:branched-chain amino acid transmembrane transporter activity"/>
    <property type="evidence" value="ECO:0007669"/>
    <property type="project" value="InterPro"/>
</dbReference>
<dbReference type="InterPro" id="IPR003439">
    <property type="entry name" value="ABC_transporter-like_ATP-bd"/>
</dbReference>
<evidence type="ECO:0000313" key="14">
    <source>
        <dbReference type="Proteomes" id="UP000243904"/>
    </source>
</evidence>
<evidence type="ECO:0000256" key="7">
    <source>
        <dbReference type="ARBA" id="ARBA00022840"/>
    </source>
</evidence>
<dbReference type="FunFam" id="3.40.50.300:FF:000421">
    <property type="entry name" value="Branched-chain amino acid ABC transporter ATP-binding protein"/>
    <property type="match status" value="1"/>
</dbReference>
<keyword evidence="7 13" id="KW-0067">ATP-binding</keyword>
<dbReference type="PROSITE" id="PS50893">
    <property type="entry name" value="ABC_TRANSPORTER_2"/>
    <property type="match status" value="1"/>
</dbReference>
<evidence type="ECO:0000256" key="3">
    <source>
        <dbReference type="ARBA" id="ARBA00022448"/>
    </source>
</evidence>
<comment type="similarity">
    <text evidence="2">Belongs to the ABC transporter superfamily.</text>
</comment>
<dbReference type="SUPFAM" id="SSF52540">
    <property type="entry name" value="P-loop containing nucleoside triphosphate hydrolases"/>
    <property type="match status" value="1"/>
</dbReference>
<keyword evidence="4" id="KW-1003">Cell membrane</keyword>
<dbReference type="InterPro" id="IPR032823">
    <property type="entry name" value="BCA_ABC_TP_C"/>
</dbReference>
<keyword evidence="5 11" id="KW-0812">Transmembrane</keyword>
<name>A0A1H1S549_9BRAD</name>
<keyword evidence="9 11" id="KW-0472">Membrane</keyword>
<gene>
    <name evidence="13" type="ORF">SAMN05444158_2038</name>
</gene>
<feature type="transmembrane region" description="Helical" evidence="11">
    <location>
        <begin position="7"/>
        <end position="27"/>
    </location>
</feature>
<feature type="domain" description="ABC transporter" evidence="12">
    <location>
        <begin position="343"/>
        <end position="588"/>
    </location>
</feature>
<evidence type="ECO:0000256" key="2">
    <source>
        <dbReference type="ARBA" id="ARBA00005417"/>
    </source>
</evidence>
<dbReference type="InterPro" id="IPR003593">
    <property type="entry name" value="AAA+_ATPase"/>
</dbReference>
<dbReference type="GO" id="GO:0005524">
    <property type="term" value="F:ATP binding"/>
    <property type="evidence" value="ECO:0007669"/>
    <property type="project" value="UniProtKB-KW"/>
</dbReference>
<protein>
    <submittedName>
        <fullName evidence="13">Amino acid/amide ABC transporter membrane protein 2, HAAT family /amino acid/amide ABC transporter ATP-binding protein 1, HAAT family</fullName>
    </submittedName>
</protein>
<feature type="transmembrane region" description="Helical" evidence="11">
    <location>
        <begin position="62"/>
        <end position="81"/>
    </location>
</feature>
<keyword evidence="3" id="KW-0813">Transport</keyword>
<evidence type="ECO:0000256" key="4">
    <source>
        <dbReference type="ARBA" id="ARBA00022475"/>
    </source>
</evidence>
<evidence type="ECO:0000256" key="9">
    <source>
        <dbReference type="ARBA" id="ARBA00023136"/>
    </source>
</evidence>
<dbReference type="RefSeq" id="WP_146687142.1">
    <property type="nucleotide sequence ID" value="NZ_LT629750.1"/>
</dbReference>
<dbReference type="Pfam" id="PF02653">
    <property type="entry name" value="BPD_transp_2"/>
    <property type="match status" value="1"/>
</dbReference>
<feature type="transmembrane region" description="Helical" evidence="11">
    <location>
        <begin position="290"/>
        <end position="312"/>
    </location>
</feature>
<accession>A0A1H1S549</accession>
<evidence type="ECO:0000313" key="13">
    <source>
        <dbReference type="EMBL" id="SDS43145.1"/>
    </source>
</evidence>
<comment type="subcellular location">
    <subcellularLocation>
        <location evidence="1">Cell membrane</location>
        <topology evidence="1">Multi-pass membrane protein</topology>
    </subcellularLocation>
</comment>
<evidence type="ECO:0000256" key="5">
    <source>
        <dbReference type="ARBA" id="ARBA00022692"/>
    </source>
</evidence>
<dbReference type="CDD" id="cd03219">
    <property type="entry name" value="ABC_Mj1267_LivG_branched"/>
    <property type="match status" value="1"/>
</dbReference>
<feature type="transmembrane region" description="Helical" evidence="11">
    <location>
        <begin position="87"/>
        <end position="106"/>
    </location>
</feature>
<feature type="transmembrane region" description="Helical" evidence="11">
    <location>
        <begin position="199"/>
        <end position="225"/>
    </location>
</feature>
<evidence type="ECO:0000259" key="12">
    <source>
        <dbReference type="PROSITE" id="PS50893"/>
    </source>
</evidence>
<dbReference type="InterPro" id="IPR043428">
    <property type="entry name" value="LivM-like"/>
</dbReference>
<dbReference type="Pfam" id="PF00005">
    <property type="entry name" value="ABC_tran"/>
    <property type="match status" value="1"/>
</dbReference>
<evidence type="ECO:0000256" key="6">
    <source>
        <dbReference type="ARBA" id="ARBA00022741"/>
    </source>
</evidence>
<dbReference type="CDD" id="cd06581">
    <property type="entry name" value="TM_PBP1_LivM_like"/>
    <property type="match status" value="1"/>
</dbReference>
<dbReference type="SMART" id="SM00382">
    <property type="entry name" value="AAA"/>
    <property type="match status" value="1"/>
</dbReference>
<dbReference type="InterPro" id="IPR027417">
    <property type="entry name" value="P-loop_NTPase"/>
</dbReference>
<dbReference type="PANTHER" id="PTHR45772:SF2">
    <property type="entry name" value="ABC TRANSPORTER ATP-BINDING PROTEIN"/>
    <property type="match status" value="1"/>
</dbReference>
<feature type="transmembrane region" description="Helical" evidence="11">
    <location>
        <begin position="245"/>
        <end position="270"/>
    </location>
</feature>
<dbReference type="GO" id="GO:0016887">
    <property type="term" value="F:ATP hydrolysis activity"/>
    <property type="evidence" value="ECO:0007669"/>
    <property type="project" value="InterPro"/>
</dbReference>
<feature type="transmembrane region" description="Helical" evidence="11">
    <location>
        <begin position="118"/>
        <end position="136"/>
    </location>
</feature>
<dbReference type="GO" id="GO:0005886">
    <property type="term" value="C:plasma membrane"/>
    <property type="evidence" value="ECO:0007669"/>
    <property type="project" value="UniProtKB-SubCell"/>
</dbReference>
<proteinExistence type="inferred from homology"/>
<feature type="transmembrane region" description="Helical" evidence="11">
    <location>
        <begin position="159"/>
        <end position="178"/>
    </location>
</feature>
<keyword evidence="14" id="KW-1185">Reference proteome</keyword>
<feature type="transmembrane region" description="Helical" evidence="11">
    <location>
        <begin position="33"/>
        <end position="50"/>
    </location>
</feature>
<keyword evidence="6" id="KW-0547">Nucleotide-binding</keyword>
<dbReference type="Gene3D" id="3.40.50.300">
    <property type="entry name" value="P-loop containing nucleotide triphosphate hydrolases"/>
    <property type="match status" value="1"/>
</dbReference>
<dbReference type="AlphaFoldDB" id="A0A1H1S549"/>
<evidence type="ECO:0000256" key="10">
    <source>
        <dbReference type="ARBA" id="ARBA00024722"/>
    </source>
</evidence>
<dbReference type="Pfam" id="PF12399">
    <property type="entry name" value="BCA_ABC_TP_C"/>
    <property type="match status" value="1"/>
</dbReference>
<comment type="function">
    <text evidence="10">Involved in beta-(1--&gt;2)glucan export. Transmembrane domains (TMD) form a pore in the inner membrane and the ATP-binding domain (NBD) is responsible for energy generation.</text>
</comment>
<evidence type="ECO:0000256" key="8">
    <source>
        <dbReference type="ARBA" id="ARBA00022989"/>
    </source>
</evidence>
<dbReference type="Proteomes" id="UP000243904">
    <property type="component" value="Chromosome I"/>
</dbReference>
<reference evidence="14" key="1">
    <citation type="submission" date="2016-10" db="EMBL/GenBank/DDBJ databases">
        <authorList>
            <person name="Varghese N."/>
            <person name="Submissions S."/>
        </authorList>
    </citation>
    <scope>NUCLEOTIDE SEQUENCE [LARGE SCALE GENOMIC DNA]</scope>
    <source>
        <strain evidence="14">GAS369</strain>
    </source>
</reference>
<dbReference type="PANTHER" id="PTHR45772">
    <property type="entry name" value="CONSERVED COMPONENT OF ABC TRANSPORTER FOR NATURAL AMINO ACIDS-RELATED"/>
    <property type="match status" value="1"/>
</dbReference>
<dbReference type="PROSITE" id="PS00211">
    <property type="entry name" value="ABC_TRANSPORTER_1"/>
    <property type="match status" value="1"/>
</dbReference>
<dbReference type="InterPro" id="IPR001851">
    <property type="entry name" value="ABC_transp_permease"/>
</dbReference>
<evidence type="ECO:0000256" key="11">
    <source>
        <dbReference type="SAM" id="Phobius"/>
    </source>
</evidence>
<sequence>MKLPRGPVIPGVCALAILIAPFTGLLPDYWITLFNYIGISSLVAIGLVLLTGVGGMTSFGQAAFVGFGAYTTAVLTLRFGISPWLTLPASLVVTMLVAGLIGAITVRLSGHYLPLGTIAWGIAFFYLFGNVGWLGAHDGLDGIPALRIGSHALIKPREYFVVVWIAVMLAVVATQNLLGGRVGRAIRALRRSTRAAEAFGVNTSAAKLMVFVYAAMLAGLAGWLYAHFQRSVSPGPFGIGAGTEYLLMAVLGGAGRVYGAILGAAGITVLRDQLQNFLPWLVGNTGNFEAIAFGAILVLILQSASGGLWPILFGLPPPPRLPIPPKDQHLPDRVLPAAGTPLLQAQSARKAFGGLVAVNDVSFEVASAEIIGLIGPNGAGKSTTFNLITGVLPLTSGHIQFEGHELRAQTPQRAATLGLGRTFQHVEIVADMSVIENVALGAHLRGSAGMLRSILDLDRAEEALLFANAQRQLDRVGLTDVAFKPAGTLALGQLRLVEVARALCLNPVLLLLDEPAAGLRVGEKKALARLLREVRGEGISVLLVEHDMDFVMSLADRLVVLDFGTKIAEGVPADIRQNPAVLEAYLGGVS</sequence>
<dbReference type="EMBL" id="LT629750">
    <property type="protein sequence ID" value="SDS43145.1"/>
    <property type="molecule type" value="Genomic_DNA"/>
</dbReference>
<evidence type="ECO:0000256" key="1">
    <source>
        <dbReference type="ARBA" id="ARBA00004651"/>
    </source>
</evidence>
<dbReference type="InterPro" id="IPR051120">
    <property type="entry name" value="ABC_AA/LPS_Transport"/>
</dbReference>